<reference evidence="9" key="1">
    <citation type="submission" date="2021-01" db="EMBL/GenBank/DDBJ databases">
        <title>Whole genome shotgun sequence of Actinocatenispora rupis NBRC 107355.</title>
        <authorList>
            <person name="Komaki H."/>
            <person name="Tamura T."/>
        </authorList>
    </citation>
    <scope>NUCLEOTIDE SEQUENCE</scope>
    <source>
        <strain evidence="9">NBRC 107355</strain>
    </source>
</reference>
<dbReference type="NCBIfam" id="NF000818">
    <property type="entry name" value="PRK00062.1"/>
    <property type="match status" value="1"/>
</dbReference>
<organism evidence="9 10">
    <name type="scientific">Actinocatenispora rupis</name>
    <dbReference type="NCBI Taxonomy" id="519421"/>
    <lineage>
        <taxon>Bacteria</taxon>
        <taxon>Bacillati</taxon>
        <taxon>Actinomycetota</taxon>
        <taxon>Actinomycetes</taxon>
        <taxon>Micromonosporales</taxon>
        <taxon>Micromonosporaceae</taxon>
        <taxon>Actinocatenispora</taxon>
    </lineage>
</organism>
<dbReference type="AlphaFoldDB" id="A0A8J3JBA0"/>
<dbReference type="GO" id="GO:0042286">
    <property type="term" value="F:glutamate-1-semialdehyde 2,1-aminomutase activity"/>
    <property type="evidence" value="ECO:0007669"/>
    <property type="project" value="UniProtKB-UniRule"/>
</dbReference>
<evidence type="ECO:0000256" key="1">
    <source>
        <dbReference type="ARBA" id="ARBA00001579"/>
    </source>
</evidence>
<dbReference type="SUPFAM" id="SSF53383">
    <property type="entry name" value="PLP-dependent transferases"/>
    <property type="match status" value="1"/>
</dbReference>
<keyword evidence="6 8" id="KW-0413">Isomerase</keyword>
<dbReference type="InterPro" id="IPR005814">
    <property type="entry name" value="Aminotrans_3"/>
</dbReference>
<keyword evidence="7 8" id="KW-0627">Porphyrin biosynthesis</keyword>
<evidence type="ECO:0000256" key="8">
    <source>
        <dbReference type="HAMAP-Rule" id="MF_00375"/>
    </source>
</evidence>
<dbReference type="PROSITE" id="PS00600">
    <property type="entry name" value="AA_TRANSFER_CLASS_3"/>
    <property type="match status" value="1"/>
</dbReference>
<dbReference type="NCBIfam" id="TIGR00713">
    <property type="entry name" value="hemL"/>
    <property type="match status" value="1"/>
</dbReference>
<evidence type="ECO:0000256" key="5">
    <source>
        <dbReference type="ARBA" id="ARBA00022898"/>
    </source>
</evidence>
<feature type="modified residue" description="N6-(pyridoxal phosphate)lysine" evidence="8">
    <location>
        <position position="315"/>
    </location>
</feature>
<keyword evidence="10" id="KW-1185">Reference proteome</keyword>
<comment type="similarity">
    <text evidence="4 8">Belongs to the class-III pyridoxal-phosphate-dependent aminotransferase family. HemL subfamily.</text>
</comment>
<evidence type="ECO:0000256" key="2">
    <source>
        <dbReference type="ARBA" id="ARBA00001933"/>
    </source>
</evidence>
<comment type="catalytic activity">
    <reaction evidence="1 8">
        <text>(S)-4-amino-5-oxopentanoate = 5-aminolevulinate</text>
        <dbReference type="Rhea" id="RHEA:14265"/>
        <dbReference type="ChEBI" id="CHEBI:57501"/>
        <dbReference type="ChEBI" id="CHEBI:356416"/>
        <dbReference type="EC" id="5.4.3.8"/>
    </reaction>
</comment>
<sequence>MTSPNSTAGAGYPSDAPVSQALFDRARTVVPGGVNSPVRAFQAVGGTPRFMVRGDGPYLYDADGRQYVDLVCSWGPLILGHAHPAVVEAVTAAAARGTSFGTPTPGEVDLAEELVARTAVEQVRLVNSGTEATMSAIRLARGATGRARVIKFAGCYHGHVDALLAAAGSGVATLAEAAERARAAASAPEPLRSSVAGAPYDAHEPVAAESAVPDSPGVTGAEAADTIVLPYNDVAAVEAAFAADPDGIACVITEAAAGNMGVVAPRDGFNARLAEIAHRYGALLILDEVMTGFRAARGGWSELDPVDADLYTFGKVMGGGLPAAAFGGRADVMAQLAPTGPVYQAGTLSGNPLACAAGLATLLGCTPELYQRLDATAHTVADLADKALTEAGVPHRVSFAGTMFSVFFTDADVRDFAGAKQQHTAAYAAFFHAMLERGVYLPPSAFEVWFVSGAHDAAALDRIADALPYAARAAAAV</sequence>
<gene>
    <name evidence="8 9" type="primary">hemL</name>
    <name evidence="9" type="ORF">Aru02nite_45030</name>
</gene>
<protein>
    <recommendedName>
        <fullName evidence="8">Glutamate-1-semialdehyde 2,1-aminomutase</fullName>
        <shortName evidence="8">GSA</shortName>
        <ecNumber evidence="8">5.4.3.8</ecNumber>
    </recommendedName>
    <alternativeName>
        <fullName evidence="8">Glutamate-1-semialdehyde aminotransferase</fullName>
        <shortName evidence="8">GSA-AT</shortName>
    </alternativeName>
</protein>
<dbReference type="InterPro" id="IPR049704">
    <property type="entry name" value="Aminotrans_3_PPA_site"/>
</dbReference>
<dbReference type="GO" id="GO:0008483">
    <property type="term" value="F:transaminase activity"/>
    <property type="evidence" value="ECO:0007669"/>
    <property type="project" value="InterPro"/>
</dbReference>
<dbReference type="Pfam" id="PF00202">
    <property type="entry name" value="Aminotran_3"/>
    <property type="match status" value="1"/>
</dbReference>
<dbReference type="GO" id="GO:0006782">
    <property type="term" value="P:protoporphyrinogen IX biosynthetic process"/>
    <property type="evidence" value="ECO:0007669"/>
    <property type="project" value="UniProtKB-UniRule"/>
</dbReference>
<proteinExistence type="inferred from homology"/>
<dbReference type="InterPro" id="IPR015421">
    <property type="entry name" value="PyrdxlP-dep_Trfase_major"/>
</dbReference>
<evidence type="ECO:0000256" key="7">
    <source>
        <dbReference type="ARBA" id="ARBA00023244"/>
    </source>
</evidence>
<dbReference type="GO" id="GO:0030170">
    <property type="term" value="F:pyridoxal phosphate binding"/>
    <property type="evidence" value="ECO:0007669"/>
    <property type="project" value="InterPro"/>
</dbReference>
<accession>A0A8J3JBA0</accession>
<dbReference type="UniPathway" id="UPA00251">
    <property type="reaction ID" value="UER00317"/>
</dbReference>
<keyword evidence="5 8" id="KW-0663">Pyridoxal phosphate</keyword>
<evidence type="ECO:0000256" key="6">
    <source>
        <dbReference type="ARBA" id="ARBA00023235"/>
    </source>
</evidence>
<evidence type="ECO:0000256" key="3">
    <source>
        <dbReference type="ARBA" id="ARBA00004819"/>
    </source>
</evidence>
<dbReference type="RefSeq" id="WP_203660813.1">
    <property type="nucleotide sequence ID" value="NZ_BAAAZM010000015.1"/>
</dbReference>
<evidence type="ECO:0000313" key="9">
    <source>
        <dbReference type="EMBL" id="GID13614.1"/>
    </source>
</evidence>
<dbReference type="Proteomes" id="UP000612808">
    <property type="component" value="Unassembled WGS sequence"/>
</dbReference>
<comment type="subcellular location">
    <subcellularLocation>
        <location evidence="8">Cytoplasm</location>
    </subcellularLocation>
</comment>
<dbReference type="HAMAP" id="MF_00375">
    <property type="entry name" value="HemL_aminotrans_3"/>
    <property type="match status" value="1"/>
</dbReference>
<evidence type="ECO:0000313" key="10">
    <source>
        <dbReference type="Proteomes" id="UP000612808"/>
    </source>
</evidence>
<dbReference type="PANTHER" id="PTHR43713:SF3">
    <property type="entry name" value="GLUTAMATE-1-SEMIALDEHYDE 2,1-AMINOMUTASE 1, CHLOROPLASTIC-RELATED"/>
    <property type="match status" value="1"/>
</dbReference>
<comment type="cofactor">
    <cofactor evidence="2 8">
        <name>pyridoxal 5'-phosphate</name>
        <dbReference type="ChEBI" id="CHEBI:597326"/>
    </cofactor>
</comment>
<comment type="caution">
    <text evidence="9">The sequence shown here is derived from an EMBL/GenBank/DDBJ whole genome shotgun (WGS) entry which is preliminary data.</text>
</comment>
<dbReference type="Gene3D" id="3.90.1150.10">
    <property type="entry name" value="Aspartate Aminotransferase, domain 1"/>
    <property type="match status" value="1"/>
</dbReference>
<keyword evidence="8" id="KW-0963">Cytoplasm</keyword>
<dbReference type="InterPro" id="IPR015422">
    <property type="entry name" value="PyrdxlP-dep_Trfase_small"/>
</dbReference>
<comment type="subunit">
    <text evidence="8">Homodimer.</text>
</comment>
<comment type="pathway">
    <text evidence="3">Porphyrin-containing compound metabolism; protoporphyrin-IX biosynthesis; 5-aminolevulinate from L-glutamyl-tRNA(Glu): step 2/2.</text>
</comment>
<dbReference type="CDD" id="cd00610">
    <property type="entry name" value="OAT_like"/>
    <property type="match status" value="1"/>
</dbReference>
<dbReference type="InterPro" id="IPR004639">
    <property type="entry name" value="4pyrrol_synth_GluAld_NH2Trfase"/>
</dbReference>
<dbReference type="InterPro" id="IPR015424">
    <property type="entry name" value="PyrdxlP-dep_Trfase"/>
</dbReference>
<dbReference type="EC" id="5.4.3.8" evidence="8"/>
<dbReference type="GO" id="GO:0005737">
    <property type="term" value="C:cytoplasm"/>
    <property type="evidence" value="ECO:0007669"/>
    <property type="project" value="UniProtKB-SubCell"/>
</dbReference>
<evidence type="ECO:0000256" key="4">
    <source>
        <dbReference type="ARBA" id="ARBA00008981"/>
    </source>
</evidence>
<dbReference type="Gene3D" id="3.40.640.10">
    <property type="entry name" value="Type I PLP-dependent aspartate aminotransferase-like (Major domain)"/>
    <property type="match status" value="1"/>
</dbReference>
<name>A0A8J3JBA0_9ACTN</name>
<dbReference type="PANTHER" id="PTHR43713">
    <property type="entry name" value="GLUTAMATE-1-SEMIALDEHYDE 2,1-AMINOMUTASE"/>
    <property type="match status" value="1"/>
</dbReference>
<dbReference type="EMBL" id="BOMB01000025">
    <property type="protein sequence ID" value="GID13614.1"/>
    <property type="molecule type" value="Genomic_DNA"/>
</dbReference>